<keyword evidence="3" id="KW-1185">Reference proteome</keyword>
<evidence type="ECO:0000256" key="1">
    <source>
        <dbReference type="ARBA" id="ARBA00009995"/>
    </source>
</evidence>
<sequence length="350" mass="39611">MSSPHVLVFPFMAKGHTIPLLPVNPLAPPPRHHGHPPITTPGHRPFICHCFSNTTTTIIDIPFPQDVQGIPPSIESMDKLPDISLWVDLAAGIKLMQSHFEQMLESLPRISFMIADFFLSWTLDSANKFSIPRLAYYPMGIFSYLLPRLVAQKRFVEEDEGTKIVDFPWIKLKKDAFNPVFIYPQGIQCTRAYDFTLEYQYWASCMVPRALPLAEPPKIKQANYQTSWWISWLGHTQEEGKSVLYVAFGTQVEISLAQFREIQTRLEESGPLNAKLVVEMVGIKLRVERYDELAKAVKELLEGKAGKEVRKKAEEIGRAGTRAVTKGVSLGNALNQLISELHGLRHALYT</sequence>
<evidence type="ECO:0000313" key="3">
    <source>
        <dbReference type="Proteomes" id="UP000231279"/>
    </source>
</evidence>
<gene>
    <name evidence="2" type="ORF">CDL12_00817</name>
</gene>
<protein>
    <submittedName>
        <fullName evidence="2">Flavonol 3-O-glucosyltransferase</fullName>
        <ecNumber evidence="2">2.4.1.91</ecNumber>
    </submittedName>
</protein>
<dbReference type="SUPFAM" id="SSF53756">
    <property type="entry name" value="UDP-Glycosyltransferase/glycogen phosphorylase"/>
    <property type="match status" value="1"/>
</dbReference>
<proteinExistence type="inferred from homology"/>
<dbReference type="PANTHER" id="PTHR48047:SF51">
    <property type="entry name" value="GLYCOSYLTRANSFERASE"/>
    <property type="match status" value="1"/>
</dbReference>
<dbReference type="OrthoDB" id="5835829at2759"/>
<comment type="caution">
    <text evidence="2">The sequence shown here is derived from an EMBL/GenBank/DDBJ whole genome shotgun (WGS) entry which is preliminary data.</text>
</comment>
<keyword evidence="2" id="KW-0808">Transferase</keyword>
<organism evidence="2 3">
    <name type="scientific">Handroanthus impetiginosus</name>
    <dbReference type="NCBI Taxonomy" id="429701"/>
    <lineage>
        <taxon>Eukaryota</taxon>
        <taxon>Viridiplantae</taxon>
        <taxon>Streptophyta</taxon>
        <taxon>Embryophyta</taxon>
        <taxon>Tracheophyta</taxon>
        <taxon>Spermatophyta</taxon>
        <taxon>Magnoliopsida</taxon>
        <taxon>eudicotyledons</taxon>
        <taxon>Gunneridae</taxon>
        <taxon>Pentapetalae</taxon>
        <taxon>asterids</taxon>
        <taxon>lamiids</taxon>
        <taxon>Lamiales</taxon>
        <taxon>Bignoniaceae</taxon>
        <taxon>Crescentiina</taxon>
        <taxon>Tabebuia alliance</taxon>
        <taxon>Handroanthus</taxon>
    </lineage>
</organism>
<dbReference type="AlphaFoldDB" id="A0A2G9I9K5"/>
<dbReference type="EC" id="2.4.1.91" evidence="2"/>
<dbReference type="EMBL" id="NKXS01000095">
    <property type="protein sequence ID" value="PIN26436.1"/>
    <property type="molecule type" value="Genomic_DNA"/>
</dbReference>
<reference evidence="3" key="1">
    <citation type="journal article" date="2018" name="Gigascience">
        <title>Genome assembly of the Pink Ipe (Handroanthus impetiginosus, Bignoniaceae), a highly valued, ecologically keystone Neotropical timber forest tree.</title>
        <authorList>
            <person name="Silva-Junior O.B."/>
            <person name="Grattapaglia D."/>
            <person name="Novaes E."/>
            <person name="Collevatti R.G."/>
        </authorList>
    </citation>
    <scope>NUCLEOTIDE SEQUENCE [LARGE SCALE GENOMIC DNA]</scope>
    <source>
        <strain evidence="3">cv. UFG-1</strain>
    </source>
</reference>
<evidence type="ECO:0000313" key="2">
    <source>
        <dbReference type="EMBL" id="PIN26436.1"/>
    </source>
</evidence>
<dbReference type="STRING" id="429701.A0A2G9I9K5"/>
<dbReference type="GO" id="GO:0047893">
    <property type="term" value="F:flavonol 3-O-glucosyltransferase activity"/>
    <property type="evidence" value="ECO:0007669"/>
    <property type="project" value="UniProtKB-EC"/>
</dbReference>
<comment type="similarity">
    <text evidence="1">Belongs to the UDP-glycosyltransferase family.</text>
</comment>
<name>A0A2G9I9K5_9LAMI</name>
<dbReference type="Proteomes" id="UP000231279">
    <property type="component" value="Unassembled WGS sequence"/>
</dbReference>
<keyword evidence="2" id="KW-0328">Glycosyltransferase</keyword>
<dbReference type="Gene3D" id="3.40.50.2000">
    <property type="entry name" value="Glycogen Phosphorylase B"/>
    <property type="match status" value="2"/>
</dbReference>
<dbReference type="PANTHER" id="PTHR48047">
    <property type="entry name" value="GLYCOSYLTRANSFERASE"/>
    <property type="match status" value="1"/>
</dbReference>
<accession>A0A2G9I9K5</accession>